<evidence type="ECO:0000313" key="1">
    <source>
        <dbReference type="EMBL" id="CAD9151559.1"/>
    </source>
</evidence>
<dbReference type="AlphaFoldDB" id="A0A7S1QY38"/>
<dbReference type="EMBL" id="HBGF01049528">
    <property type="protein sequence ID" value="CAD9151559.1"/>
    <property type="molecule type" value="Transcribed_RNA"/>
</dbReference>
<reference evidence="1" key="1">
    <citation type="submission" date="2021-01" db="EMBL/GenBank/DDBJ databases">
        <authorList>
            <person name="Corre E."/>
            <person name="Pelletier E."/>
            <person name="Niang G."/>
            <person name="Scheremetjew M."/>
            <person name="Finn R."/>
            <person name="Kale V."/>
            <person name="Holt S."/>
            <person name="Cochrane G."/>
            <person name="Meng A."/>
            <person name="Brown T."/>
            <person name="Cohen L."/>
        </authorList>
    </citation>
    <scope>NUCLEOTIDE SEQUENCE</scope>
    <source>
        <strain evidence="1">CCAP 1951/1</strain>
    </source>
</reference>
<protein>
    <submittedName>
        <fullName evidence="1">Uncharacterized protein</fullName>
    </submittedName>
</protein>
<dbReference type="SUPFAM" id="SSF48371">
    <property type="entry name" value="ARM repeat"/>
    <property type="match status" value="1"/>
</dbReference>
<accession>A0A7S1QY38</accession>
<proteinExistence type="predicted"/>
<dbReference type="InterPro" id="IPR016024">
    <property type="entry name" value="ARM-type_fold"/>
</dbReference>
<sequence length="545" mass="57373">MSCEAEKAAQALDADTTDFYKLRREEQFFAGARFILEPSLELQLRAARALVSAFEHSSINGTDFDGRYLKALTQTVQPVAELFVSTDAQVSRPCTEPRYADPAAVLAYLFKPDVLSNEQLCEALGPSKARAVFEACVSDVCPAEALKPPESINDLTGLPHYMCSTAGHAEFRRRKYDDWETAVDRYLGSVVAIMSRLVSVSPAMRSEAIRRGVLEKLVSVVRDGESRWSSGIAVLLQRASVGIRELLAQGGAEVFVRGPSPTDESDTAATSIALRVAPAFVPLIQAGGDATRVANLAEALRNACGLGAAAREAIAASPETPSVLCRVVSASPDGPAAAPALHVIADLLSSDGNCSASAAAPPLSHSLARAFTKAGVLEAVQEVLCNSGTGLSSHRHGAARALGQMISGAEAPREVVATVLASTPQLLPRVAKLCQTAQNEERSAVVEALSAAVTAADHDLLVELQDKLNPVGLLIDSNVLLLADARARIAGYTAVRHAVEVLKRPDLVDSYAATNVRRSTMTSGSSADDVAARAAALVLLDALHP</sequence>
<gene>
    <name evidence="1" type="ORF">NDES1114_LOCUS33119</name>
</gene>
<name>A0A7S1QY38_NEODS</name>
<dbReference type="Gene3D" id="1.25.10.10">
    <property type="entry name" value="Leucine-rich Repeat Variant"/>
    <property type="match status" value="1"/>
</dbReference>
<dbReference type="InterPro" id="IPR011989">
    <property type="entry name" value="ARM-like"/>
</dbReference>
<organism evidence="1">
    <name type="scientific">Neobodo designis</name>
    <name type="common">Flagellated protozoan</name>
    <name type="synonym">Bodo designis</name>
    <dbReference type="NCBI Taxonomy" id="312471"/>
    <lineage>
        <taxon>Eukaryota</taxon>
        <taxon>Discoba</taxon>
        <taxon>Euglenozoa</taxon>
        <taxon>Kinetoplastea</taxon>
        <taxon>Metakinetoplastina</taxon>
        <taxon>Neobodonida</taxon>
        <taxon>Neobodo</taxon>
    </lineage>
</organism>